<protein>
    <submittedName>
        <fullName evidence="1">Uncharacterized protein</fullName>
    </submittedName>
</protein>
<organism evidence="1 2">
    <name type="scientific">Entomophthora muscae</name>
    <dbReference type="NCBI Taxonomy" id="34485"/>
    <lineage>
        <taxon>Eukaryota</taxon>
        <taxon>Fungi</taxon>
        <taxon>Fungi incertae sedis</taxon>
        <taxon>Zoopagomycota</taxon>
        <taxon>Entomophthoromycotina</taxon>
        <taxon>Entomophthoromycetes</taxon>
        <taxon>Entomophthorales</taxon>
        <taxon>Entomophthoraceae</taxon>
        <taxon>Entomophthora</taxon>
    </lineage>
</organism>
<comment type="caution">
    <text evidence="1">The sequence shown here is derived from an EMBL/GenBank/DDBJ whole genome shotgun (WGS) entry which is preliminary data.</text>
</comment>
<evidence type="ECO:0000313" key="2">
    <source>
        <dbReference type="Proteomes" id="UP001165960"/>
    </source>
</evidence>
<gene>
    <name evidence="1" type="ORF">DSO57_1023526</name>
</gene>
<keyword evidence="2" id="KW-1185">Reference proteome</keyword>
<name>A0ACC2UMR8_9FUNG</name>
<reference evidence="1" key="1">
    <citation type="submission" date="2022-04" db="EMBL/GenBank/DDBJ databases">
        <title>Genome of the entomopathogenic fungus Entomophthora muscae.</title>
        <authorList>
            <person name="Elya C."/>
            <person name="Lovett B.R."/>
            <person name="Lee E."/>
            <person name="Macias A.M."/>
            <person name="Hajek A.E."/>
            <person name="De Bivort B.L."/>
            <person name="Kasson M.T."/>
            <person name="De Fine Licht H.H."/>
            <person name="Stajich J.E."/>
        </authorList>
    </citation>
    <scope>NUCLEOTIDE SEQUENCE</scope>
    <source>
        <strain evidence="1">Berkeley</strain>
    </source>
</reference>
<accession>A0ACC2UMR8</accession>
<proteinExistence type="predicted"/>
<dbReference type="Proteomes" id="UP001165960">
    <property type="component" value="Unassembled WGS sequence"/>
</dbReference>
<sequence>MLVDLCIYTKINDKRCTLFSFNFKEDKLNVIGGFGDTDKTFICLYFANSLTLRHPKSTPPLSDWYLQMIGTIHEPNFFNEIPEEFSSPRIVKTSYKNTIYPRFFLHLAYTNTIIIEAQQMADFVLYPKTYIVTALSVSCHNIIQSKFLQWIQEFFPKLKLFYLMKSLENLMWEGDFQSMERLYMPTKNQAFLNKFIKSCPRIRIVFTPLDGEDLQTMQEDHPSVQFLPYSFTESPDLEDTQSLGFCQHN</sequence>
<evidence type="ECO:0000313" key="1">
    <source>
        <dbReference type="EMBL" id="KAJ9088404.1"/>
    </source>
</evidence>
<dbReference type="EMBL" id="QTSX02000123">
    <property type="protein sequence ID" value="KAJ9088404.1"/>
    <property type="molecule type" value="Genomic_DNA"/>
</dbReference>